<evidence type="ECO:0000256" key="2">
    <source>
        <dbReference type="ARBA" id="ARBA00023015"/>
    </source>
</evidence>
<dbReference type="Pfam" id="PF00392">
    <property type="entry name" value="GntR"/>
    <property type="match status" value="1"/>
</dbReference>
<name>A0A2S5VY67_9MICO</name>
<dbReference type="PANTHER" id="PTHR46577:SF1">
    <property type="entry name" value="HTH-TYPE TRANSCRIPTIONAL REGULATORY PROTEIN GABR"/>
    <property type="match status" value="1"/>
</dbReference>
<dbReference type="InterPro" id="IPR051446">
    <property type="entry name" value="HTH_trans_reg/aminotransferase"/>
</dbReference>
<protein>
    <submittedName>
        <fullName evidence="6">GntR family transcriptional regulator</fullName>
    </submittedName>
</protein>
<dbReference type="PANTHER" id="PTHR46577">
    <property type="entry name" value="HTH-TYPE TRANSCRIPTIONAL REGULATORY PROTEIN GABR"/>
    <property type="match status" value="1"/>
</dbReference>
<keyword evidence="4" id="KW-0804">Transcription</keyword>
<dbReference type="InterPro" id="IPR000524">
    <property type="entry name" value="Tscrpt_reg_HTH_GntR"/>
</dbReference>
<dbReference type="Gene3D" id="1.10.10.10">
    <property type="entry name" value="Winged helix-like DNA-binding domain superfamily/Winged helix DNA-binding domain"/>
    <property type="match status" value="1"/>
</dbReference>
<keyword evidence="3" id="KW-0238">DNA-binding</keyword>
<dbReference type="SUPFAM" id="SSF46785">
    <property type="entry name" value="Winged helix' DNA-binding domain"/>
    <property type="match status" value="1"/>
</dbReference>
<dbReference type="InterPro" id="IPR036388">
    <property type="entry name" value="WH-like_DNA-bd_sf"/>
</dbReference>
<dbReference type="CDD" id="cd07377">
    <property type="entry name" value="WHTH_GntR"/>
    <property type="match status" value="1"/>
</dbReference>
<accession>A0A2S5VY67</accession>
<dbReference type="GO" id="GO:0003677">
    <property type="term" value="F:DNA binding"/>
    <property type="evidence" value="ECO:0007669"/>
    <property type="project" value="UniProtKB-KW"/>
</dbReference>
<sequence>MITLSGSAPPAEQIRDQIVGLIAAGQLAADQRLSSVRQLAKDLDVAPGTVGKAYKALETEGYLTTRTGGGTRVSHRADTTPRPVLEAARHLADASTHAEIGLDDAVRILRAIWPEQHREASEPKDAAPHP</sequence>
<evidence type="ECO:0000256" key="4">
    <source>
        <dbReference type="ARBA" id="ARBA00023163"/>
    </source>
</evidence>
<dbReference type="AlphaFoldDB" id="A0A2S5VY67"/>
<proteinExistence type="predicted"/>
<dbReference type="InterPro" id="IPR036390">
    <property type="entry name" value="WH_DNA-bd_sf"/>
</dbReference>
<evidence type="ECO:0000256" key="1">
    <source>
        <dbReference type="ARBA" id="ARBA00022898"/>
    </source>
</evidence>
<reference evidence="6 7" key="1">
    <citation type="submission" date="2018-02" db="EMBL/GenBank/DDBJ databases">
        <title>Bacteriophage NCPPB3778 and a type I-E CRISPR drive the evolution of the US Biological Select Agent, Rathayibacter toxicus.</title>
        <authorList>
            <person name="Davis E.W.II."/>
            <person name="Tabima J.F."/>
            <person name="Weisberg A.J."/>
            <person name="Lopes L.D."/>
            <person name="Wiseman M.S."/>
            <person name="Wiseman M.S."/>
            <person name="Pupko T."/>
            <person name="Belcher M.S."/>
            <person name="Sechler A.J."/>
            <person name="Tancos M.A."/>
            <person name="Schroeder B.K."/>
            <person name="Murray T.D."/>
            <person name="Luster D.G."/>
            <person name="Schneider W.L."/>
            <person name="Rogers E."/>
            <person name="Andreote F.D."/>
            <person name="Grunwald N.J."/>
            <person name="Putnam M.L."/>
            <person name="Chang J.H."/>
        </authorList>
    </citation>
    <scope>NUCLEOTIDE SEQUENCE [LARGE SCALE GENOMIC DNA]</scope>
    <source>
        <strain evidence="6 7">AY1B3</strain>
    </source>
</reference>
<dbReference type="EMBL" id="PSXY01000002">
    <property type="protein sequence ID" value="PPF71076.1"/>
    <property type="molecule type" value="Genomic_DNA"/>
</dbReference>
<dbReference type="PROSITE" id="PS50949">
    <property type="entry name" value="HTH_GNTR"/>
    <property type="match status" value="1"/>
</dbReference>
<organism evidence="6 7">
    <name type="scientific">Clavibacter michiganensis</name>
    <dbReference type="NCBI Taxonomy" id="28447"/>
    <lineage>
        <taxon>Bacteria</taxon>
        <taxon>Bacillati</taxon>
        <taxon>Actinomycetota</taxon>
        <taxon>Actinomycetes</taxon>
        <taxon>Micrococcales</taxon>
        <taxon>Microbacteriaceae</taxon>
        <taxon>Clavibacter</taxon>
    </lineage>
</organism>
<evidence type="ECO:0000313" key="6">
    <source>
        <dbReference type="EMBL" id="PPF71076.1"/>
    </source>
</evidence>
<dbReference type="Proteomes" id="UP000239241">
    <property type="component" value="Unassembled WGS sequence"/>
</dbReference>
<comment type="caution">
    <text evidence="6">The sequence shown here is derived from an EMBL/GenBank/DDBJ whole genome shotgun (WGS) entry which is preliminary data.</text>
</comment>
<dbReference type="GO" id="GO:0003700">
    <property type="term" value="F:DNA-binding transcription factor activity"/>
    <property type="evidence" value="ECO:0007669"/>
    <property type="project" value="InterPro"/>
</dbReference>
<gene>
    <name evidence="6" type="ORF">C5E16_01665</name>
</gene>
<keyword evidence="1" id="KW-0663">Pyridoxal phosphate</keyword>
<evidence type="ECO:0000313" key="7">
    <source>
        <dbReference type="Proteomes" id="UP000239241"/>
    </source>
</evidence>
<evidence type="ECO:0000256" key="3">
    <source>
        <dbReference type="ARBA" id="ARBA00023125"/>
    </source>
</evidence>
<evidence type="ECO:0000259" key="5">
    <source>
        <dbReference type="PROSITE" id="PS50949"/>
    </source>
</evidence>
<dbReference type="SMART" id="SM00345">
    <property type="entry name" value="HTH_GNTR"/>
    <property type="match status" value="1"/>
</dbReference>
<feature type="domain" description="HTH gntR-type" evidence="5">
    <location>
        <begin position="8"/>
        <end position="76"/>
    </location>
</feature>
<keyword evidence="2" id="KW-0805">Transcription regulation</keyword>